<proteinExistence type="predicted"/>
<feature type="signal peptide" evidence="1">
    <location>
        <begin position="1"/>
        <end position="20"/>
    </location>
</feature>
<keyword evidence="3" id="KW-1185">Reference proteome</keyword>
<gene>
    <name evidence="2" type="ORF">ACFOMP_09435</name>
</gene>
<evidence type="ECO:0000313" key="3">
    <source>
        <dbReference type="Proteomes" id="UP001595596"/>
    </source>
</evidence>
<evidence type="ECO:0000256" key="1">
    <source>
        <dbReference type="SAM" id="SignalP"/>
    </source>
</evidence>
<evidence type="ECO:0000313" key="2">
    <source>
        <dbReference type="EMBL" id="MFC3569673.1"/>
    </source>
</evidence>
<dbReference type="Proteomes" id="UP001595596">
    <property type="component" value="Unassembled WGS sequence"/>
</dbReference>
<organism evidence="2 3">
    <name type="scientific">Paracoccus simplex</name>
    <dbReference type="NCBI Taxonomy" id="2086346"/>
    <lineage>
        <taxon>Bacteria</taxon>
        <taxon>Pseudomonadati</taxon>
        <taxon>Pseudomonadota</taxon>
        <taxon>Alphaproteobacteria</taxon>
        <taxon>Rhodobacterales</taxon>
        <taxon>Paracoccaceae</taxon>
        <taxon>Paracoccus</taxon>
    </lineage>
</organism>
<dbReference type="RefSeq" id="WP_289894449.1">
    <property type="nucleotide sequence ID" value="NZ_JBHRXE010000020.1"/>
</dbReference>
<dbReference type="EMBL" id="JBHRXE010000020">
    <property type="protein sequence ID" value="MFC3569673.1"/>
    <property type="molecule type" value="Genomic_DNA"/>
</dbReference>
<keyword evidence="1" id="KW-0732">Signal</keyword>
<accession>A0ABV7RXS7</accession>
<sequence>MKTGAVTTGALAFLATAALADGGVTVQLPDVSGLSDAEAKSLIAELANVNVITSNCPDYAITDGEWTLITGTGDRLAAKLGLDASAYDRTYYGPAFKLLDDPGACDRIGPTAKPLIQRLVGMGGGTAPLTQSQ</sequence>
<comment type="caution">
    <text evidence="2">The sequence shown here is derived from an EMBL/GenBank/DDBJ whole genome shotgun (WGS) entry which is preliminary data.</text>
</comment>
<name>A0ABV7RXS7_9RHOB</name>
<feature type="chain" id="PRO_5045061972" evidence="1">
    <location>
        <begin position="21"/>
        <end position="133"/>
    </location>
</feature>
<reference evidence="3" key="1">
    <citation type="journal article" date="2019" name="Int. J. Syst. Evol. Microbiol.">
        <title>The Global Catalogue of Microorganisms (GCM) 10K type strain sequencing project: providing services to taxonomists for standard genome sequencing and annotation.</title>
        <authorList>
            <consortium name="The Broad Institute Genomics Platform"/>
            <consortium name="The Broad Institute Genome Sequencing Center for Infectious Disease"/>
            <person name="Wu L."/>
            <person name="Ma J."/>
        </authorList>
    </citation>
    <scope>NUCLEOTIDE SEQUENCE [LARGE SCALE GENOMIC DNA]</scope>
    <source>
        <strain evidence="3">VKM B-3226</strain>
    </source>
</reference>
<protein>
    <submittedName>
        <fullName evidence="2">Uncharacterized protein</fullName>
    </submittedName>
</protein>